<keyword evidence="5" id="KW-0547">Nucleotide-binding</keyword>
<dbReference type="AlphaFoldDB" id="A0A1L8MP75"/>
<feature type="domain" description="7,8-dihydro-6-hydroxymethylpterin-pyrophosphokinase" evidence="9">
    <location>
        <begin position="88"/>
        <end position="99"/>
    </location>
</feature>
<dbReference type="CDD" id="cd00483">
    <property type="entry name" value="HPPK"/>
    <property type="match status" value="1"/>
</dbReference>
<dbReference type="Proteomes" id="UP000182015">
    <property type="component" value="Unassembled WGS sequence"/>
</dbReference>
<comment type="pathway">
    <text evidence="2">Cofactor biosynthesis; tetrahydrofolate biosynthesis; 2-amino-4-hydroxy-6-hydroxymethyl-7,8-dihydropteridine diphosphate from 7,8-dihydroneopterin triphosphate: step 4/4.</text>
</comment>
<dbReference type="InterPro" id="IPR000550">
    <property type="entry name" value="Hppk"/>
</dbReference>
<dbReference type="GO" id="GO:0005524">
    <property type="term" value="F:ATP binding"/>
    <property type="evidence" value="ECO:0007669"/>
    <property type="project" value="UniProtKB-KW"/>
</dbReference>
<dbReference type="PROSITE" id="PS00794">
    <property type="entry name" value="HPPK"/>
    <property type="match status" value="1"/>
</dbReference>
<dbReference type="GO" id="GO:0016301">
    <property type="term" value="F:kinase activity"/>
    <property type="evidence" value="ECO:0007669"/>
    <property type="project" value="UniProtKB-KW"/>
</dbReference>
<dbReference type="GO" id="GO:0003848">
    <property type="term" value="F:2-amino-4-hydroxy-6-hydroxymethyldihydropteridine diphosphokinase activity"/>
    <property type="evidence" value="ECO:0007669"/>
    <property type="project" value="UniProtKB-EC"/>
</dbReference>
<dbReference type="PANTHER" id="PTHR43071">
    <property type="entry name" value="2-AMINO-4-HYDROXY-6-HYDROXYMETHYLDIHYDROPTERIDINE PYROPHOSPHOKINASE"/>
    <property type="match status" value="1"/>
</dbReference>
<evidence type="ECO:0000256" key="1">
    <source>
        <dbReference type="ARBA" id="ARBA00000198"/>
    </source>
</evidence>
<dbReference type="Pfam" id="PF01288">
    <property type="entry name" value="HPPK"/>
    <property type="match status" value="1"/>
</dbReference>
<organism evidence="10 11">
    <name type="scientific">Streptococcus bovimastitidis</name>
    <dbReference type="NCBI Taxonomy" id="1856638"/>
    <lineage>
        <taxon>Bacteria</taxon>
        <taxon>Bacillati</taxon>
        <taxon>Bacillota</taxon>
        <taxon>Bacilli</taxon>
        <taxon>Lactobacillales</taxon>
        <taxon>Streptococcaceae</taxon>
        <taxon>Streptococcus</taxon>
    </lineage>
</organism>
<dbReference type="EC" id="2.7.6.3" evidence="3"/>
<evidence type="ECO:0000256" key="3">
    <source>
        <dbReference type="ARBA" id="ARBA00013253"/>
    </source>
</evidence>
<dbReference type="PANTHER" id="PTHR43071:SF1">
    <property type="entry name" value="2-AMINO-4-HYDROXY-6-HYDROXYMETHYLDIHYDROPTERIDINE PYROPHOSPHOKINASE"/>
    <property type="match status" value="1"/>
</dbReference>
<evidence type="ECO:0000313" key="11">
    <source>
        <dbReference type="Proteomes" id="UP000182015"/>
    </source>
</evidence>
<dbReference type="RefSeq" id="WP_071793245.1">
    <property type="nucleotide sequence ID" value="NZ_LZDD01000001.1"/>
</dbReference>
<evidence type="ECO:0000256" key="6">
    <source>
        <dbReference type="ARBA" id="ARBA00022777"/>
    </source>
</evidence>
<evidence type="ECO:0000256" key="8">
    <source>
        <dbReference type="ARBA" id="ARBA00022909"/>
    </source>
</evidence>
<keyword evidence="4" id="KW-0808">Transferase</keyword>
<evidence type="ECO:0000259" key="9">
    <source>
        <dbReference type="PROSITE" id="PS00794"/>
    </source>
</evidence>
<dbReference type="GO" id="GO:0046654">
    <property type="term" value="P:tetrahydrofolate biosynthetic process"/>
    <property type="evidence" value="ECO:0007669"/>
    <property type="project" value="UniProtKB-UniPathway"/>
</dbReference>
<evidence type="ECO:0000256" key="5">
    <source>
        <dbReference type="ARBA" id="ARBA00022741"/>
    </source>
</evidence>
<gene>
    <name evidence="10" type="ORF">A9Q68_03160</name>
</gene>
<comment type="catalytic activity">
    <reaction evidence="1">
        <text>6-hydroxymethyl-7,8-dihydropterin + ATP = (7,8-dihydropterin-6-yl)methyl diphosphate + AMP + H(+)</text>
        <dbReference type="Rhea" id="RHEA:11412"/>
        <dbReference type="ChEBI" id="CHEBI:15378"/>
        <dbReference type="ChEBI" id="CHEBI:30616"/>
        <dbReference type="ChEBI" id="CHEBI:44841"/>
        <dbReference type="ChEBI" id="CHEBI:72950"/>
        <dbReference type="ChEBI" id="CHEBI:456215"/>
        <dbReference type="EC" id="2.7.6.3"/>
    </reaction>
</comment>
<proteinExistence type="predicted"/>
<keyword evidence="6 10" id="KW-0418">Kinase</keyword>
<evidence type="ECO:0000313" key="10">
    <source>
        <dbReference type="EMBL" id="OJF72561.1"/>
    </source>
</evidence>
<protein>
    <recommendedName>
        <fullName evidence="3">2-amino-4-hydroxy-6-hydroxymethyldihydropteridine diphosphokinase</fullName>
        <ecNumber evidence="3">2.7.6.3</ecNumber>
    </recommendedName>
</protein>
<dbReference type="NCBIfam" id="TIGR01498">
    <property type="entry name" value="folK"/>
    <property type="match status" value="1"/>
</dbReference>
<accession>A0A1L8MP75</accession>
<evidence type="ECO:0000256" key="7">
    <source>
        <dbReference type="ARBA" id="ARBA00022840"/>
    </source>
</evidence>
<dbReference type="UniPathway" id="UPA00077">
    <property type="reaction ID" value="UER00155"/>
</dbReference>
<evidence type="ECO:0000256" key="2">
    <source>
        <dbReference type="ARBA" id="ARBA00005051"/>
    </source>
</evidence>
<name>A0A1L8MP75_9STRE</name>
<keyword evidence="7" id="KW-0067">ATP-binding</keyword>
<dbReference type="OrthoDB" id="9808041at2"/>
<keyword evidence="11" id="KW-1185">Reference proteome</keyword>
<evidence type="ECO:0000256" key="4">
    <source>
        <dbReference type="ARBA" id="ARBA00022679"/>
    </source>
</evidence>
<keyword evidence="8" id="KW-0289">Folate biosynthesis</keyword>
<dbReference type="InterPro" id="IPR035907">
    <property type="entry name" value="Hppk_sf"/>
</dbReference>
<dbReference type="STRING" id="1856638.A9Q68_03160"/>
<reference evidence="11" key="1">
    <citation type="submission" date="2016-06" db="EMBL/GenBank/DDBJ databases">
        <authorList>
            <person name="de Vries S.P.W."/>
            <person name="Hadjirin N.F."/>
            <person name="Lay E.M."/>
            <person name="Zadoks R.N."/>
            <person name="Peacock S.J."/>
            <person name="Parkhill J."/>
            <person name="Grant A.J."/>
            <person name="Mcdougall S."/>
            <person name="Holmes M.A."/>
        </authorList>
    </citation>
    <scope>NUCLEOTIDE SEQUENCE [LARGE SCALE GENOMIC DNA]</scope>
    <source>
        <strain evidence="11">NZ1587</strain>
    </source>
</reference>
<sequence length="163" mass="18273">MTCVYLSLGSNMGDCQSYLGQAIEALSQLPNTEMKAVSSLYETPAWGNTNQANFLNLACQLETDLEPLDLLECIHQIEADLGRVRHEKWGPRTIDIDILLFGQLVMDSEVLTIPHLYMTERAFVLVPLLEIAPNLIIPGKAWSVKDLLTLIDRNEIAFWGKLS</sequence>
<dbReference type="EMBL" id="LZDD01000001">
    <property type="protein sequence ID" value="OJF72561.1"/>
    <property type="molecule type" value="Genomic_DNA"/>
</dbReference>
<dbReference type="SUPFAM" id="SSF55083">
    <property type="entry name" value="6-hydroxymethyl-7,8-dihydropterin pyrophosphokinase, HPPK"/>
    <property type="match status" value="1"/>
</dbReference>
<dbReference type="GO" id="GO:0046656">
    <property type="term" value="P:folic acid biosynthetic process"/>
    <property type="evidence" value="ECO:0007669"/>
    <property type="project" value="UniProtKB-KW"/>
</dbReference>
<comment type="caution">
    <text evidence="10">The sequence shown here is derived from an EMBL/GenBank/DDBJ whole genome shotgun (WGS) entry which is preliminary data.</text>
</comment>
<dbReference type="Gene3D" id="3.30.70.560">
    <property type="entry name" value="7,8-Dihydro-6-hydroxymethylpterin-pyrophosphokinase HPPK"/>
    <property type="match status" value="1"/>
</dbReference>